<evidence type="ECO:0000313" key="5">
    <source>
        <dbReference type="Proteomes" id="UP001055303"/>
    </source>
</evidence>
<dbReference type="Proteomes" id="UP000401717">
    <property type="component" value="Unassembled WGS sequence"/>
</dbReference>
<evidence type="ECO:0000259" key="1">
    <source>
        <dbReference type="Pfam" id="PF20056"/>
    </source>
</evidence>
<name>A0A564G1D7_9HYPH</name>
<evidence type="ECO:0000313" key="2">
    <source>
        <dbReference type="EMBL" id="GJD57686.1"/>
    </source>
</evidence>
<proteinExistence type="predicted"/>
<dbReference type="OrthoDB" id="7307423at2"/>
<reference evidence="2" key="3">
    <citation type="submission" date="2021-08" db="EMBL/GenBank/DDBJ databases">
        <authorList>
            <person name="Tani A."/>
            <person name="Ola A."/>
            <person name="Ogura Y."/>
            <person name="Katsura K."/>
            <person name="Hayashi T."/>
        </authorList>
    </citation>
    <scope>NUCLEOTIDE SEQUENCE</scope>
    <source>
        <strain evidence="2">DSM 22415</strain>
    </source>
</reference>
<feature type="domain" description="DUF6455" evidence="1">
    <location>
        <begin position="69"/>
        <end position="131"/>
    </location>
</feature>
<evidence type="ECO:0000313" key="3">
    <source>
        <dbReference type="EMBL" id="VUF13780.1"/>
    </source>
</evidence>
<keyword evidence="5" id="KW-1185">Reference proteome</keyword>
<dbReference type="InterPro" id="IPR045601">
    <property type="entry name" value="DUF6455"/>
</dbReference>
<dbReference type="EMBL" id="CABFVH010000024">
    <property type="protein sequence ID" value="VUF13780.1"/>
    <property type="molecule type" value="Genomic_DNA"/>
</dbReference>
<evidence type="ECO:0000313" key="4">
    <source>
        <dbReference type="Proteomes" id="UP000401717"/>
    </source>
</evidence>
<dbReference type="Pfam" id="PF20056">
    <property type="entry name" value="DUF6455"/>
    <property type="match status" value="1"/>
</dbReference>
<dbReference type="AlphaFoldDB" id="A0A564G1D7"/>
<dbReference type="RefSeq" id="WP_144766013.1">
    <property type="nucleotide sequence ID" value="NZ_BPQI01000117.1"/>
</dbReference>
<reference evidence="2" key="2">
    <citation type="journal article" date="2021" name="Front. Microbiol.">
        <title>Comprehensive Comparative Genomics and Phenotyping of Methylobacterium Species.</title>
        <authorList>
            <person name="Alessa O."/>
            <person name="Ogura Y."/>
            <person name="Fujitani Y."/>
            <person name="Takami H."/>
            <person name="Hayashi T."/>
            <person name="Sahin N."/>
            <person name="Tani A."/>
        </authorList>
    </citation>
    <scope>NUCLEOTIDE SEQUENCE</scope>
    <source>
        <strain evidence="2">DSM 22415</strain>
    </source>
</reference>
<dbReference type="EMBL" id="BPQI01000117">
    <property type="protein sequence ID" value="GJD57686.1"/>
    <property type="molecule type" value="Genomic_DNA"/>
</dbReference>
<organism evidence="3 4">
    <name type="scientific">Methylobacterium dankookense</name>
    <dbReference type="NCBI Taxonomy" id="560405"/>
    <lineage>
        <taxon>Bacteria</taxon>
        <taxon>Pseudomonadati</taxon>
        <taxon>Pseudomonadota</taxon>
        <taxon>Alphaproteobacteria</taxon>
        <taxon>Hyphomicrobiales</taxon>
        <taxon>Methylobacteriaceae</taxon>
        <taxon>Methylobacterium</taxon>
    </lineage>
</organism>
<dbReference type="Proteomes" id="UP001055303">
    <property type="component" value="Unassembled WGS sequence"/>
</dbReference>
<protein>
    <recommendedName>
        <fullName evidence="1">DUF6455 domain-containing protein</fullName>
    </recommendedName>
</protein>
<sequence length="132" mass="14090">MSALGTPNPFDPFGVVASMNEWCCLLKAARELGDADAEMMDTLMEADASGPAPLSPAAQAKVRNLSRLLRGLNVDVDAYRRRAPEAMRGLEAACLACTERSRCTRELWTGTAAANYPGFCPNAAALDKLRAA</sequence>
<reference evidence="3 4" key="1">
    <citation type="submission" date="2019-06" db="EMBL/GenBank/DDBJ databases">
        <authorList>
            <person name="Rodrigo-Torres L."/>
            <person name="Arahal R. D."/>
            <person name="Lucena T."/>
        </authorList>
    </citation>
    <scope>NUCLEOTIDE SEQUENCE [LARGE SCALE GENOMIC DNA]</scope>
    <source>
        <strain evidence="3 4">SW08-7</strain>
    </source>
</reference>
<gene>
    <name evidence="2" type="ORF">IFDJLNFL_3598</name>
    <name evidence="3" type="ORF">MTDSW087_03487</name>
</gene>
<accession>A0A564G1D7</accession>